<proteinExistence type="predicted"/>
<dbReference type="InterPro" id="IPR025315">
    <property type="entry name" value="DUF4220"/>
</dbReference>
<organism evidence="3">
    <name type="scientific">Oryza barthii</name>
    <dbReference type="NCBI Taxonomy" id="65489"/>
    <lineage>
        <taxon>Eukaryota</taxon>
        <taxon>Viridiplantae</taxon>
        <taxon>Streptophyta</taxon>
        <taxon>Embryophyta</taxon>
        <taxon>Tracheophyta</taxon>
        <taxon>Spermatophyta</taxon>
        <taxon>Magnoliopsida</taxon>
        <taxon>Liliopsida</taxon>
        <taxon>Poales</taxon>
        <taxon>Poaceae</taxon>
        <taxon>BOP clade</taxon>
        <taxon>Oryzoideae</taxon>
        <taxon>Oryzeae</taxon>
        <taxon>Oryzinae</taxon>
        <taxon>Oryza</taxon>
    </lineage>
</organism>
<protein>
    <recommendedName>
        <fullName evidence="2">DUF4220 domain-containing protein</fullName>
    </recommendedName>
</protein>
<evidence type="ECO:0000313" key="4">
    <source>
        <dbReference type="Proteomes" id="UP000026960"/>
    </source>
</evidence>
<keyword evidence="1" id="KW-1133">Transmembrane helix</keyword>
<name>A0A0D3HPG6_9ORYZ</name>
<keyword evidence="1" id="KW-0812">Transmembrane</keyword>
<dbReference type="Pfam" id="PF13968">
    <property type="entry name" value="DUF4220"/>
    <property type="match status" value="1"/>
</dbReference>
<evidence type="ECO:0000313" key="3">
    <source>
        <dbReference type="EnsemblPlants" id="OBART11G21340.1"/>
    </source>
</evidence>
<dbReference type="STRING" id="65489.A0A0D3HPG6"/>
<feature type="transmembrane region" description="Helical" evidence="1">
    <location>
        <begin position="21"/>
        <end position="47"/>
    </location>
</feature>
<evidence type="ECO:0000259" key="2">
    <source>
        <dbReference type="Pfam" id="PF13968"/>
    </source>
</evidence>
<dbReference type="AlphaFoldDB" id="A0A0D3HPG6"/>
<feature type="domain" description="DUF4220" evidence="2">
    <location>
        <begin position="2"/>
        <end position="87"/>
    </location>
</feature>
<dbReference type="EnsemblPlants" id="OBART11G21340.1">
    <property type="protein sequence ID" value="OBART11G21340.1"/>
    <property type="gene ID" value="OBART11G21340"/>
</dbReference>
<reference evidence="3" key="1">
    <citation type="journal article" date="2009" name="Rice">
        <title>De Novo Next Generation Sequencing of Plant Genomes.</title>
        <authorList>
            <person name="Rounsley S."/>
            <person name="Marri P.R."/>
            <person name="Yu Y."/>
            <person name="He R."/>
            <person name="Sisneros N."/>
            <person name="Goicoechea J.L."/>
            <person name="Lee S.J."/>
            <person name="Angelova A."/>
            <person name="Kudrna D."/>
            <person name="Luo M."/>
            <person name="Affourtit J."/>
            <person name="Desany B."/>
            <person name="Knight J."/>
            <person name="Niazi F."/>
            <person name="Egholm M."/>
            <person name="Wing R.A."/>
        </authorList>
    </citation>
    <scope>NUCLEOTIDE SEQUENCE [LARGE SCALE GENOMIC DNA]</scope>
    <source>
        <strain evidence="3">cv. IRGC 105608</strain>
    </source>
</reference>
<sequence>MVYKLADIHLSMIYDRLYTKFRGGLMGVLCRLCTFALTCIALALFLVSRLAFDHKGISSYSKADVTISYILFAGAITLEILAVLQWLIMIVIFVVELFTAAE</sequence>
<reference evidence="3" key="2">
    <citation type="submission" date="2015-03" db="UniProtKB">
        <authorList>
            <consortium name="EnsemblPlants"/>
        </authorList>
    </citation>
    <scope>IDENTIFICATION</scope>
</reference>
<dbReference type="Gramene" id="OBART11G21340.1">
    <property type="protein sequence ID" value="OBART11G21340.1"/>
    <property type="gene ID" value="OBART11G21340"/>
</dbReference>
<dbReference type="Proteomes" id="UP000026960">
    <property type="component" value="Chromosome 11"/>
</dbReference>
<accession>A0A0D3HPG6</accession>
<feature type="transmembrane region" description="Helical" evidence="1">
    <location>
        <begin position="67"/>
        <end position="95"/>
    </location>
</feature>
<dbReference type="HOGENOM" id="CLU_153471_0_0_1"/>
<dbReference type="PaxDb" id="65489-OBART11G21340.1"/>
<evidence type="ECO:0000256" key="1">
    <source>
        <dbReference type="SAM" id="Phobius"/>
    </source>
</evidence>
<dbReference type="PANTHER" id="PTHR31325">
    <property type="entry name" value="OS01G0798800 PROTEIN-RELATED"/>
    <property type="match status" value="1"/>
</dbReference>
<keyword evidence="4" id="KW-1185">Reference proteome</keyword>
<keyword evidence="1" id="KW-0472">Membrane</keyword>